<keyword evidence="4" id="KW-0443">Lipid metabolism</keyword>
<evidence type="ECO:0000313" key="7">
    <source>
        <dbReference type="Proteomes" id="UP000199545"/>
    </source>
</evidence>
<proteinExistence type="predicted"/>
<keyword evidence="5" id="KW-0012">Acyltransferase</keyword>
<dbReference type="PANTHER" id="PTHR37323:SF1">
    <property type="entry name" value="L-ORNITHINE N(ALPHA)-ACYLTRANSFERASE"/>
    <property type="match status" value="1"/>
</dbReference>
<organism evidence="6 7">
    <name type="scientific">Thermoflavimicrobium dichotomicum</name>
    <dbReference type="NCBI Taxonomy" id="46223"/>
    <lineage>
        <taxon>Bacteria</taxon>
        <taxon>Bacillati</taxon>
        <taxon>Bacillota</taxon>
        <taxon>Bacilli</taxon>
        <taxon>Bacillales</taxon>
        <taxon>Thermoactinomycetaceae</taxon>
        <taxon>Thermoflavimicrobium</taxon>
    </lineage>
</organism>
<dbReference type="Gene3D" id="3.40.630.30">
    <property type="match status" value="1"/>
</dbReference>
<dbReference type="AlphaFoldDB" id="A0A1I3P5I5"/>
<dbReference type="GO" id="GO:0006629">
    <property type="term" value="P:lipid metabolic process"/>
    <property type="evidence" value="ECO:0007669"/>
    <property type="project" value="UniProtKB-KW"/>
</dbReference>
<protein>
    <submittedName>
        <fullName evidence="6">Putative hemolysin</fullName>
    </submittedName>
</protein>
<dbReference type="PANTHER" id="PTHR37323">
    <property type="entry name" value="GCN5-RELATED N-ACETYLTRANSFERASE"/>
    <property type="match status" value="1"/>
</dbReference>
<evidence type="ECO:0000256" key="5">
    <source>
        <dbReference type="ARBA" id="ARBA00023315"/>
    </source>
</evidence>
<name>A0A1I3P5I5_9BACL</name>
<dbReference type="EMBL" id="FORR01000005">
    <property type="protein sequence ID" value="SFJ16808.1"/>
    <property type="molecule type" value="Genomic_DNA"/>
</dbReference>
<dbReference type="GO" id="GO:0016746">
    <property type="term" value="F:acyltransferase activity"/>
    <property type="evidence" value="ECO:0007669"/>
    <property type="project" value="UniProtKB-KW"/>
</dbReference>
<dbReference type="Pfam" id="PF13444">
    <property type="entry name" value="Acetyltransf_5"/>
    <property type="match status" value="1"/>
</dbReference>
<dbReference type="STRING" id="46223.SAMN05421852_105100"/>
<evidence type="ECO:0000256" key="3">
    <source>
        <dbReference type="ARBA" id="ARBA00022679"/>
    </source>
</evidence>
<dbReference type="OrthoDB" id="1113830at2"/>
<dbReference type="Proteomes" id="UP000199545">
    <property type="component" value="Unassembled WGS sequence"/>
</dbReference>
<keyword evidence="3" id="KW-0808">Transferase</keyword>
<dbReference type="InterPro" id="IPR052351">
    <property type="entry name" value="Ornithine_N-alpha-AT"/>
</dbReference>
<evidence type="ECO:0000256" key="4">
    <source>
        <dbReference type="ARBA" id="ARBA00023098"/>
    </source>
</evidence>
<reference evidence="6 7" key="1">
    <citation type="submission" date="2016-10" db="EMBL/GenBank/DDBJ databases">
        <authorList>
            <person name="de Groot N.N."/>
        </authorList>
    </citation>
    <scope>NUCLEOTIDE SEQUENCE [LARGE SCALE GENOMIC DNA]</scope>
    <source>
        <strain evidence="6 7">DSM 44778</strain>
    </source>
</reference>
<accession>A0A1I3P5I5</accession>
<evidence type="ECO:0000313" key="6">
    <source>
        <dbReference type="EMBL" id="SFJ16808.1"/>
    </source>
</evidence>
<evidence type="ECO:0000256" key="1">
    <source>
        <dbReference type="ARBA" id="ARBA00005189"/>
    </source>
</evidence>
<dbReference type="SUPFAM" id="SSF55729">
    <property type="entry name" value="Acyl-CoA N-acyltransferases (Nat)"/>
    <property type="match status" value="1"/>
</dbReference>
<evidence type="ECO:0000256" key="2">
    <source>
        <dbReference type="ARBA" id="ARBA00022516"/>
    </source>
</evidence>
<dbReference type="RefSeq" id="WP_093229163.1">
    <property type="nucleotide sequence ID" value="NZ_FORR01000005.1"/>
</dbReference>
<comment type="pathway">
    <text evidence="1">Lipid metabolism.</text>
</comment>
<dbReference type="InterPro" id="IPR016181">
    <property type="entry name" value="Acyl_CoA_acyltransferase"/>
</dbReference>
<keyword evidence="7" id="KW-1185">Reference proteome</keyword>
<gene>
    <name evidence="6" type="ORF">SAMN05421852_105100</name>
</gene>
<keyword evidence="2" id="KW-0444">Lipid biosynthesis</keyword>
<sequence>MATLEKKESLLVKIAETKHELEQTFRLRYQVFVEEANNRHLQNEKGIEQDVYDDDCDHLIVLDQETNQVIGTYRLLPGERAVIGKGFYSETEFDLSHFSVNKTLCLEVGRSCVAPEHRNGRVIQLLWAGIADYIKRSGHQYLIGCVSMEGKCKENINEIYSILKDENMITDDFQVRPQNTHRMEQLHYLQIDHKLKKQWQKKLPPLIKGYQWLGAKLAGQPAFDPVFQTIDFFVVLETAKITKRYQRRFLSTN</sequence>